<accession>A0A947D6J2</accession>
<proteinExistence type="predicted"/>
<dbReference type="Pfam" id="PF17806">
    <property type="entry name" value="SO_alpha_A3"/>
    <property type="match status" value="1"/>
</dbReference>
<feature type="region of interest" description="Disordered" evidence="2">
    <location>
        <begin position="1"/>
        <end position="26"/>
    </location>
</feature>
<organism evidence="5 6">
    <name type="scientific">Prosthecodimorpha staleyi</name>
    <dbReference type="NCBI Taxonomy" id="2840188"/>
    <lineage>
        <taxon>Bacteria</taxon>
        <taxon>Pseudomonadati</taxon>
        <taxon>Pseudomonadota</taxon>
        <taxon>Alphaproteobacteria</taxon>
        <taxon>Hyphomicrobiales</taxon>
        <taxon>Ancalomicrobiaceae</taxon>
        <taxon>Prosthecodimorpha</taxon>
    </lineage>
</organism>
<evidence type="ECO:0000313" key="6">
    <source>
        <dbReference type="Proteomes" id="UP000766595"/>
    </source>
</evidence>
<dbReference type="InterPro" id="IPR023753">
    <property type="entry name" value="FAD/NAD-binding_dom"/>
</dbReference>
<feature type="domain" description="SoxA A3" evidence="4">
    <location>
        <begin position="414"/>
        <end position="491"/>
    </location>
</feature>
<reference evidence="5 6" key="1">
    <citation type="submission" date="2021-06" db="EMBL/GenBank/DDBJ databases">
        <authorList>
            <person name="Grouzdev D.S."/>
            <person name="Koziaeva V."/>
        </authorList>
    </citation>
    <scope>NUCLEOTIDE SEQUENCE [LARGE SCALE GENOMIC DNA]</scope>
    <source>
        <strain evidence="5 6">22</strain>
    </source>
</reference>
<dbReference type="PANTHER" id="PTHR42949">
    <property type="entry name" value="ANAEROBIC GLYCEROL-3-PHOSPHATE DEHYDROGENASE SUBUNIT B"/>
    <property type="match status" value="1"/>
</dbReference>
<evidence type="ECO:0000313" key="5">
    <source>
        <dbReference type="EMBL" id="MBT9291655.1"/>
    </source>
</evidence>
<dbReference type="InterPro" id="IPR041117">
    <property type="entry name" value="SoxA_A3"/>
</dbReference>
<dbReference type="InterPro" id="IPR017224">
    <property type="entry name" value="Opine_Oxase_asu/HCN_bsu"/>
</dbReference>
<dbReference type="InterPro" id="IPR036188">
    <property type="entry name" value="FAD/NAD-bd_sf"/>
</dbReference>
<keyword evidence="1" id="KW-0560">Oxidoreductase</keyword>
<dbReference type="PRINTS" id="PR00469">
    <property type="entry name" value="PNDRDTASEII"/>
</dbReference>
<dbReference type="Pfam" id="PF07992">
    <property type="entry name" value="Pyr_redox_2"/>
    <property type="match status" value="1"/>
</dbReference>
<dbReference type="Gene3D" id="1.10.10.1100">
    <property type="entry name" value="BFD-like [2Fe-2S]-binding domain"/>
    <property type="match status" value="1"/>
</dbReference>
<dbReference type="InterPro" id="IPR051691">
    <property type="entry name" value="Metab_Enz_Cyan_OpOx_G3PDH"/>
</dbReference>
<name>A0A947D6J2_9HYPH</name>
<dbReference type="AlphaFoldDB" id="A0A947D6J2"/>
<comment type="caution">
    <text evidence="5">The sequence shown here is derived from an EMBL/GenBank/DDBJ whole genome shotgun (WGS) entry which is preliminary data.</text>
</comment>
<dbReference type="PIRSF" id="PIRSF037495">
    <property type="entry name" value="Opine_OX_OoxA/HcnB"/>
    <property type="match status" value="1"/>
</dbReference>
<dbReference type="SUPFAM" id="SSF51905">
    <property type="entry name" value="FAD/NAD(P)-binding domain"/>
    <property type="match status" value="1"/>
</dbReference>
<dbReference type="Proteomes" id="UP000766595">
    <property type="component" value="Unassembled WGS sequence"/>
</dbReference>
<dbReference type="EMBL" id="JAHHZF010000010">
    <property type="protein sequence ID" value="MBT9291655.1"/>
    <property type="molecule type" value="Genomic_DNA"/>
</dbReference>
<dbReference type="PRINTS" id="PR00368">
    <property type="entry name" value="FADPNR"/>
</dbReference>
<evidence type="ECO:0000259" key="3">
    <source>
        <dbReference type="Pfam" id="PF07992"/>
    </source>
</evidence>
<dbReference type="CDD" id="cd19946">
    <property type="entry name" value="GlpA-like_Fer2_BFD-like"/>
    <property type="match status" value="1"/>
</dbReference>
<keyword evidence="6" id="KW-1185">Reference proteome</keyword>
<protein>
    <submittedName>
        <fullName evidence="5">NAD(P)/FAD-dependent oxidoreductase</fullName>
    </submittedName>
</protein>
<dbReference type="PANTHER" id="PTHR42949:SF3">
    <property type="entry name" value="ANAEROBIC GLYCEROL-3-PHOSPHATE DEHYDROGENASE SUBUNIT B"/>
    <property type="match status" value="1"/>
</dbReference>
<sequence length="508" mass="51765">MPGPGRRASVPSLPRGRGRGTGRRVPGVAVSSTETRADLIVVGAGPAGASAALAAHRAGLAVVLIDEAGRPGGQVWRAPAAGVAIPEALRTQDDRDGAELRAAVAASGLRFVGDARVWSVTGRFRVDAATEAGTEAFVAPRLVAATGAHERVVPFPGWTLPGVIGLAAATVLLKSEAMLPGRRTVVAGCGPLLAAVAAKIVAGGGTVSGLVDLAGPADWLAVAPRLARRPRLLRQGLGWMIRIGLARVPVHFRHAVVAAEGGEAVEQVVIAPVDAEGAPVAGTRHRIAADALAVGHGLLAGAEIPRLLRASLRFEAEAGGWIPVLDTAGRTSIAGLYAAGDGAGIAGAAGALLSGRLAGLAAARDAGALAEGAFAAARDRILAERHAVEAFAGAVRRLMRPRRGLVDAIAPETVVCRCEDVTRAEIDAAVMAGAREVNQLKHFTRCGMGPCQGRFCGDTAAELVARHVGSREAAGVWTARPPLRPVPLDTLLGDFDYADIPVPKPAPL</sequence>
<dbReference type="InterPro" id="IPR041854">
    <property type="entry name" value="BFD-like_2Fe2S-bd_dom_sf"/>
</dbReference>
<evidence type="ECO:0000256" key="2">
    <source>
        <dbReference type="SAM" id="MobiDB-lite"/>
    </source>
</evidence>
<gene>
    <name evidence="5" type="ORF">KL771_19470</name>
</gene>
<feature type="domain" description="FAD/NAD(P)-binding" evidence="3">
    <location>
        <begin position="38"/>
        <end position="345"/>
    </location>
</feature>
<dbReference type="GO" id="GO:0016491">
    <property type="term" value="F:oxidoreductase activity"/>
    <property type="evidence" value="ECO:0007669"/>
    <property type="project" value="UniProtKB-KW"/>
</dbReference>
<evidence type="ECO:0000259" key="4">
    <source>
        <dbReference type="Pfam" id="PF17806"/>
    </source>
</evidence>
<evidence type="ECO:0000256" key="1">
    <source>
        <dbReference type="ARBA" id="ARBA00023002"/>
    </source>
</evidence>
<dbReference type="Gene3D" id="3.50.50.60">
    <property type="entry name" value="FAD/NAD(P)-binding domain"/>
    <property type="match status" value="2"/>
</dbReference>